<dbReference type="EC" id="6.1.1.4" evidence="2"/>
<evidence type="ECO:0000256" key="6">
    <source>
        <dbReference type="ARBA" id="ARBA00022917"/>
    </source>
</evidence>
<protein>
    <recommendedName>
        <fullName evidence="2">leucine--tRNA ligase</fullName>
        <ecNumber evidence="2">6.1.1.4</ecNumber>
    </recommendedName>
</protein>
<evidence type="ECO:0000256" key="1">
    <source>
        <dbReference type="ARBA" id="ARBA00005594"/>
    </source>
</evidence>
<evidence type="ECO:0000256" key="3">
    <source>
        <dbReference type="ARBA" id="ARBA00022598"/>
    </source>
</evidence>
<accession>X0ZAU6</accession>
<dbReference type="PROSITE" id="PS00178">
    <property type="entry name" value="AA_TRNA_LIGASE_I"/>
    <property type="match status" value="1"/>
</dbReference>
<dbReference type="EMBL" id="BART01004833">
    <property type="protein sequence ID" value="GAG57528.1"/>
    <property type="molecule type" value="Genomic_DNA"/>
</dbReference>
<evidence type="ECO:0000256" key="2">
    <source>
        <dbReference type="ARBA" id="ARBA00013164"/>
    </source>
</evidence>
<keyword evidence="4" id="KW-0547">Nucleotide-binding</keyword>
<organism evidence="10">
    <name type="scientific">marine sediment metagenome</name>
    <dbReference type="NCBI Taxonomy" id="412755"/>
    <lineage>
        <taxon>unclassified sequences</taxon>
        <taxon>metagenomes</taxon>
        <taxon>ecological metagenomes</taxon>
    </lineage>
</organism>
<dbReference type="Gene3D" id="3.40.50.620">
    <property type="entry name" value="HUPs"/>
    <property type="match status" value="1"/>
</dbReference>
<dbReference type="InterPro" id="IPR001412">
    <property type="entry name" value="aa-tRNA-synth_I_CS"/>
</dbReference>
<evidence type="ECO:0000259" key="8">
    <source>
        <dbReference type="Pfam" id="PF09334"/>
    </source>
</evidence>
<dbReference type="GO" id="GO:0006429">
    <property type="term" value="P:leucyl-tRNA aminoacylation"/>
    <property type="evidence" value="ECO:0007669"/>
    <property type="project" value="InterPro"/>
</dbReference>
<feature type="non-terminal residue" evidence="10">
    <location>
        <position position="1"/>
    </location>
</feature>
<feature type="domain" description="Leucyl-tRNA synthetase editing" evidence="9">
    <location>
        <begin position="198"/>
        <end position="281"/>
    </location>
</feature>
<keyword evidence="5" id="KW-0067">ATP-binding</keyword>
<dbReference type="GO" id="GO:0005524">
    <property type="term" value="F:ATP binding"/>
    <property type="evidence" value="ECO:0007669"/>
    <property type="project" value="UniProtKB-KW"/>
</dbReference>
<dbReference type="AlphaFoldDB" id="X0ZAU6"/>
<dbReference type="SUPFAM" id="SSF50677">
    <property type="entry name" value="ValRS/IleRS/LeuRS editing domain"/>
    <property type="match status" value="1"/>
</dbReference>
<evidence type="ECO:0000256" key="5">
    <source>
        <dbReference type="ARBA" id="ARBA00022840"/>
    </source>
</evidence>
<feature type="non-terminal residue" evidence="10">
    <location>
        <position position="281"/>
    </location>
</feature>
<name>X0ZAU6_9ZZZZ</name>
<keyword evidence="6" id="KW-0648">Protein biosynthesis</keyword>
<feature type="domain" description="Methionyl/Leucyl tRNA synthetase" evidence="8">
    <location>
        <begin position="13"/>
        <end position="157"/>
    </location>
</feature>
<evidence type="ECO:0000256" key="7">
    <source>
        <dbReference type="ARBA" id="ARBA00023146"/>
    </source>
</evidence>
<dbReference type="FunFam" id="3.40.50.620:FF:000003">
    <property type="entry name" value="Leucine--tRNA ligase"/>
    <property type="match status" value="1"/>
</dbReference>
<keyword evidence="3" id="KW-0436">Ligase</keyword>
<dbReference type="InterPro" id="IPR014729">
    <property type="entry name" value="Rossmann-like_a/b/a_fold"/>
</dbReference>
<dbReference type="InterPro" id="IPR025709">
    <property type="entry name" value="Leu_tRNA-synth_edit"/>
</dbReference>
<dbReference type="Pfam" id="PF09334">
    <property type="entry name" value="tRNA-synt_1g"/>
    <property type="match status" value="1"/>
</dbReference>
<dbReference type="PANTHER" id="PTHR43740:SF2">
    <property type="entry name" value="LEUCINE--TRNA LIGASE, MITOCHONDRIAL"/>
    <property type="match status" value="1"/>
</dbReference>
<sequence length="281" mass="32374">SLKSDKNDPKYYVLEMFPYPSGEPHMGHARNYIIGDVIARVLSRKGYNILHPIGFDSFGLPAENAAIRDGMHPKESTIANIDKMRKALKRMGISYDFGDEVITSNPDYYKWTQWFFLLFYRMGLVEKKEAAVNWCNSCQTVLANEQVISGRCERCESLVEKRVLSQWFFKITDYAQRLLDDMKLLEKGWPERVLTIQRNWIGRSEGAVVDFKLDDSEDISIPVFTTRPDTLFGVTFFILAPEHPLIDKIVVDEEYKKEIGKIKNIISGQSDIERGSAEIEK</sequence>
<comment type="caution">
    <text evidence="10">The sequence shown here is derived from an EMBL/GenBank/DDBJ whole genome shotgun (WGS) entry which is preliminary data.</text>
</comment>
<dbReference type="PRINTS" id="PR00985">
    <property type="entry name" value="TRNASYNTHLEU"/>
</dbReference>
<evidence type="ECO:0000259" key="9">
    <source>
        <dbReference type="Pfam" id="PF13603"/>
    </source>
</evidence>
<dbReference type="GO" id="GO:0005829">
    <property type="term" value="C:cytosol"/>
    <property type="evidence" value="ECO:0007669"/>
    <property type="project" value="TreeGrafter"/>
</dbReference>
<keyword evidence="7" id="KW-0030">Aminoacyl-tRNA synthetase</keyword>
<comment type="similarity">
    <text evidence="1">Belongs to the class-I aminoacyl-tRNA synthetase family.</text>
</comment>
<dbReference type="SUPFAM" id="SSF52374">
    <property type="entry name" value="Nucleotidylyl transferase"/>
    <property type="match status" value="1"/>
</dbReference>
<dbReference type="InterPro" id="IPR015413">
    <property type="entry name" value="Methionyl/Leucyl_tRNA_Synth"/>
</dbReference>
<dbReference type="GO" id="GO:0002161">
    <property type="term" value="F:aminoacyl-tRNA deacylase activity"/>
    <property type="evidence" value="ECO:0007669"/>
    <property type="project" value="InterPro"/>
</dbReference>
<evidence type="ECO:0000313" key="10">
    <source>
        <dbReference type="EMBL" id="GAG57528.1"/>
    </source>
</evidence>
<proteinExistence type="inferred from homology"/>
<dbReference type="GO" id="GO:0004823">
    <property type="term" value="F:leucine-tRNA ligase activity"/>
    <property type="evidence" value="ECO:0007669"/>
    <property type="project" value="UniProtKB-EC"/>
</dbReference>
<dbReference type="PANTHER" id="PTHR43740">
    <property type="entry name" value="LEUCYL-TRNA SYNTHETASE"/>
    <property type="match status" value="1"/>
</dbReference>
<evidence type="ECO:0000256" key="4">
    <source>
        <dbReference type="ARBA" id="ARBA00022741"/>
    </source>
</evidence>
<reference evidence="10" key="1">
    <citation type="journal article" date="2014" name="Front. Microbiol.">
        <title>High frequency of phylogenetically diverse reductive dehalogenase-homologous genes in deep subseafloor sedimentary metagenomes.</title>
        <authorList>
            <person name="Kawai M."/>
            <person name="Futagami T."/>
            <person name="Toyoda A."/>
            <person name="Takaki Y."/>
            <person name="Nishi S."/>
            <person name="Hori S."/>
            <person name="Arai W."/>
            <person name="Tsubouchi T."/>
            <person name="Morono Y."/>
            <person name="Uchiyama I."/>
            <person name="Ito T."/>
            <person name="Fujiyama A."/>
            <person name="Inagaki F."/>
            <person name="Takami H."/>
        </authorList>
    </citation>
    <scope>NUCLEOTIDE SEQUENCE</scope>
    <source>
        <strain evidence="10">Expedition CK06-06</strain>
    </source>
</reference>
<dbReference type="InterPro" id="IPR009008">
    <property type="entry name" value="Val/Leu/Ile-tRNA-synth_edit"/>
</dbReference>
<dbReference type="InterPro" id="IPR002302">
    <property type="entry name" value="Leu-tRNA-ligase"/>
</dbReference>
<dbReference type="Pfam" id="PF13603">
    <property type="entry name" value="tRNA-synt_1_2"/>
    <property type="match status" value="1"/>
</dbReference>
<gene>
    <name evidence="10" type="ORF">S01H4_11754</name>
</gene>